<organism evidence="3 4">
    <name type="scientific">Rhizopus azygosporus</name>
    <name type="common">Rhizopus microsporus var. azygosporus</name>
    <dbReference type="NCBI Taxonomy" id="86630"/>
    <lineage>
        <taxon>Eukaryota</taxon>
        <taxon>Fungi</taxon>
        <taxon>Fungi incertae sedis</taxon>
        <taxon>Mucoromycota</taxon>
        <taxon>Mucoromycotina</taxon>
        <taxon>Mucoromycetes</taxon>
        <taxon>Mucorales</taxon>
        <taxon>Mucorineae</taxon>
        <taxon>Rhizopodaceae</taxon>
        <taxon>Rhizopus</taxon>
    </lineage>
</organism>
<keyword evidence="4" id="KW-1185">Reference proteome</keyword>
<feature type="compositionally biased region" description="Acidic residues" evidence="1">
    <location>
        <begin position="247"/>
        <end position="264"/>
    </location>
</feature>
<feature type="region of interest" description="Disordered" evidence="1">
    <location>
        <begin position="363"/>
        <end position="382"/>
    </location>
</feature>
<feature type="compositionally biased region" description="Low complexity" evidence="1">
    <location>
        <begin position="265"/>
        <end position="275"/>
    </location>
</feature>
<proteinExistence type="predicted"/>
<dbReference type="AlphaFoldDB" id="A0A367KD46"/>
<feature type="region of interest" description="Disordered" evidence="1">
    <location>
        <begin position="179"/>
        <end position="281"/>
    </location>
</feature>
<evidence type="ECO:0000313" key="3">
    <source>
        <dbReference type="EMBL" id="RCI00108.1"/>
    </source>
</evidence>
<sequence length="401" mass="43040">MHFSSCSIIASVFIVASSFVNAAAPSSNHYPLTTINSQDDFCIFLPPKPGLEVAPNENNGIPFCFKQNAVPKANLFPQGFITTAHYLRTSKYVQITGFIDRTKYNLGANDGGGQYDNHAHGKPVGAQCKGYNYFVNLIEPDIERFCIRCCQDKADCNTGRSGYGCLRVIEGDYTRDNNMVGHSGNNSTSAAKKKSNGHSNSSINSVLADLDALPSDSTDASSGDDDSSSSSNPAVDELDDLANNSEESSDDASSDDTSSEDTSSDDTSSSSSTTTPGPNASQKIISEIQTLKSELANQTPVDQIQTEWKTFTGQLAAEYPDVATQINQLTSVFSALTTPDQLNNFFDLALAKLQALEGDAGDDATATATATPTPSLTHTDTNEDLDWLYNHRNSHDNQATW</sequence>
<protein>
    <submittedName>
        <fullName evidence="3">Uncharacterized protein</fullName>
    </submittedName>
</protein>
<dbReference type="OrthoDB" id="3044029at2759"/>
<dbReference type="Proteomes" id="UP000252139">
    <property type="component" value="Unassembled WGS sequence"/>
</dbReference>
<evidence type="ECO:0000313" key="4">
    <source>
        <dbReference type="Proteomes" id="UP000252139"/>
    </source>
</evidence>
<feature type="signal peptide" evidence="2">
    <location>
        <begin position="1"/>
        <end position="22"/>
    </location>
</feature>
<evidence type="ECO:0000256" key="2">
    <source>
        <dbReference type="SAM" id="SignalP"/>
    </source>
</evidence>
<evidence type="ECO:0000256" key="1">
    <source>
        <dbReference type="SAM" id="MobiDB-lite"/>
    </source>
</evidence>
<name>A0A367KD46_RHIAZ</name>
<feature type="compositionally biased region" description="Low complexity" evidence="1">
    <location>
        <begin position="363"/>
        <end position="379"/>
    </location>
</feature>
<reference evidence="3 4" key="1">
    <citation type="journal article" date="2018" name="G3 (Bethesda)">
        <title>Phylogenetic and Phylogenomic Definition of Rhizopus Species.</title>
        <authorList>
            <person name="Gryganskyi A.P."/>
            <person name="Golan J."/>
            <person name="Dolatabadi S."/>
            <person name="Mondo S."/>
            <person name="Robb S."/>
            <person name="Idnurm A."/>
            <person name="Muszewska A."/>
            <person name="Steczkiewicz K."/>
            <person name="Masonjones S."/>
            <person name="Liao H.L."/>
            <person name="Gajdeczka M.T."/>
            <person name="Anike F."/>
            <person name="Vuek A."/>
            <person name="Anishchenko I.M."/>
            <person name="Voigt K."/>
            <person name="de Hoog G.S."/>
            <person name="Smith M.E."/>
            <person name="Heitman J."/>
            <person name="Vilgalys R."/>
            <person name="Stajich J.E."/>
        </authorList>
    </citation>
    <scope>NUCLEOTIDE SEQUENCE [LARGE SCALE GENOMIC DNA]</scope>
    <source>
        <strain evidence="3 4">CBS 357.93</strain>
    </source>
</reference>
<keyword evidence="2" id="KW-0732">Signal</keyword>
<dbReference type="EMBL" id="PJQL01000080">
    <property type="protein sequence ID" value="RCI00108.1"/>
    <property type="molecule type" value="Genomic_DNA"/>
</dbReference>
<accession>A0A367KD46</accession>
<dbReference type="STRING" id="86630.A0A367KD46"/>
<gene>
    <name evidence="3" type="ORF">CU097_015537</name>
</gene>
<feature type="chain" id="PRO_5016760668" evidence="2">
    <location>
        <begin position="23"/>
        <end position="401"/>
    </location>
</feature>
<comment type="caution">
    <text evidence="3">The sequence shown here is derived from an EMBL/GenBank/DDBJ whole genome shotgun (WGS) entry which is preliminary data.</text>
</comment>